<reference evidence="2" key="1">
    <citation type="journal article" date="2017" name="Nature">
        <title>The sunflower genome provides insights into oil metabolism, flowering and Asterid evolution.</title>
        <authorList>
            <person name="Badouin H."/>
            <person name="Gouzy J."/>
            <person name="Grassa C.J."/>
            <person name="Murat F."/>
            <person name="Staton S.E."/>
            <person name="Cottret L."/>
            <person name="Lelandais-Briere C."/>
            <person name="Owens G.L."/>
            <person name="Carrere S."/>
            <person name="Mayjonade B."/>
            <person name="Legrand L."/>
            <person name="Gill N."/>
            <person name="Kane N.C."/>
            <person name="Bowers J.E."/>
            <person name="Hubner S."/>
            <person name="Bellec A."/>
            <person name="Berard A."/>
            <person name="Berges H."/>
            <person name="Blanchet N."/>
            <person name="Boniface M.C."/>
            <person name="Brunel D."/>
            <person name="Catrice O."/>
            <person name="Chaidir N."/>
            <person name="Claudel C."/>
            <person name="Donnadieu C."/>
            <person name="Faraut T."/>
            <person name="Fievet G."/>
            <person name="Helmstetter N."/>
            <person name="King M."/>
            <person name="Knapp S.J."/>
            <person name="Lai Z."/>
            <person name="Le Paslier M.C."/>
            <person name="Lippi Y."/>
            <person name="Lorenzon L."/>
            <person name="Mandel J.R."/>
            <person name="Marage G."/>
            <person name="Marchand G."/>
            <person name="Marquand E."/>
            <person name="Bret-Mestries E."/>
            <person name="Morien E."/>
            <person name="Nambeesan S."/>
            <person name="Nguyen T."/>
            <person name="Pegot-Espagnet P."/>
            <person name="Pouilly N."/>
            <person name="Raftis F."/>
            <person name="Sallet E."/>
            <person name="Schiex T."/>
            <person name="Thomas J."/>
            <person name="Vandecasteele C."/>
            <person name="Vares D."/>
            <person name="Vear F."/>
            <person name="Vautrin S."/>
            <person name="Crespi M."/>
            <person name="Mangin B."/>
            <person name="Burke J.M."/>
            <person name="Salse J."/>
            <person name="Munos S."/>
            <person name="Vincourt P."/>
            <person name="Rieseberg L.H."/>
            <person name="Langlade N.B."/>
        </authorList>
    </citation>
    <scope>NUCLEOTIDE SEQUENCE [LARGE SCALE GENOMIC DNA]</scope>
    <source>
        <strain evidence="2">cv. SF193</strain>
    </source>
</reference>
<accession>A0A251STE9</accession>
<proteinExistence type="predicted"/>
<gene>
    <name evidence="1" type="ORF">HannXRQ_Chr13g0403451</name>
</gene>
<evidence type="ECO:0000313" key="2">
    <source>
        <dbReference type="Proteomes" id="UP000215914"/>
    </source>
</evidence>
<keyword evidence="2" id="KW-1185">Reference proteome</keyword>
<evidence type="ECO:0000313" key="1">
    <source>
        <dbReference type="EMBL" id="OTG01566.1"/>
    </source>
</evidence>
<name>A0A251STE9_HELAN</name>
<dbReference type="EMBL" id="CM007902">
    <property type="protein sequence ID" value="OTG01566.1"/>
    <property type="molecule type" value="Genomic_DNA"/>
</dbReference>
<dbReference type="InParanoid" id="A0A251STE9"/>
<protein>
    <submittedName>
        <fullName evidence="1">Uncharacterized protein</fullName>
    </submittedName>
</protein>
<dbReference type="Proteomes" id="UP000215914">
    <property type="component" value="Chromosome 13"/>
</dbReference>
<dbReference type="AlphaFoldDB" id="A0A251STE9"/>
<sequence>MSQDIPDIDFEEPMSQKILCPGSNNDTVTFSQCLHCWSKLRLKQWLLWLSLTLLVFLL</sequence>
<organism evidence="1 2">
    <name type="scientific">Helianthus annuus</name>
    <name type="common">Common sunflower</name>
    <dbReference type="NCBI Taxonomy" id="4232"/>
    <lineage>
        <taxon>Eukaryota</taxon>
        <taxon>Viridiplantae</taxon>
        <taxon>Streptophyta</taxon>
        <taxon>Embryophyta</taxon>
        <taxon>Tracheophyta</taxon>
        <taxon>Spermatophyta</taxon>
        <taxon>Magnoliopsida</taxon>
        <taxon>eudicotyledons</taxon>
        <taxon>Gunneridae</taxon>
        <taxon>Pentapetalae</taxon>
        <taxon>asterids</taxon>
        <taxon>campanulids</taxon>
        <taxon>Asterales</taxon>
        <taxon>Asteraceae</taxon>
        <taxon>Asteroideae</taxon>
        <taxon>Heliantheae alliance</taxon>
        <taxon>Heliantheae</taxon>
        <taxon>Helianthus</taxon>
    </lineage>
</organism>